<dbReference type="STRING" id="1192034.CAP_3558"/>
<dbReference type="InterPro" id="IPR036249">
    <property type="entry name" value="Thioredoxin-like_sf"/>
</dbReference>
<dbReference type="SUPFAM" id="SSF47616">
    <property type="entry name" value="GST C-terminal domain-like"/>
    <property type="match status" value="1"/>
</dbReference>
<dbReference type="Pfam" id="PF13417">
    <property type="entry name" value="GST_N_3"/>
    <property type="match status" value="1"/>
</dbReference>
<accession>A0A017T7F9</accession>
<dbReference type="SUPFAM" id="SSF52833">
    <property type="entry name" value="Thioredoxin-like"/>
    <property type="match status" value="1"/>
</dbReference>
<organism evidence="2 3">
    <name type="scientific">Chondromyces apiculatus DSM 436</name>
    <dbReference type="NCBI Taxonomy" id="1192034"/>
    <lineage>
        <taxon>Bacteria</taxon>
        <taxon>Pseudomonadati</taxon>
        <taxon>Myxococcota</taxon>
        <taxon>Polyangia</taxon>
        <taxon>Polyangiales</taxon>
        <taxon>Polyangiaceae</taxon>
        <taxon>Chondromyces</taxon>
    </lineage>
</organism>
<dbReference type="EMBL" id="ASRX01000026">
    <property type="protein sequence ID" value="EYF05193.1"/>
    <property type="molecule type" value="Genomic_DNA"/>
</dbReference>
<proteinExistence type="predicted"/>
<dbReference type="PROSITE" id="PS50404">
    <property type="entry name" value="GST_NTER"/>
    <property type="match status" value="1"/>
</dbReference>
<sequence length="262" mass="28811">MLTRLYHLPISPWSEKARWALDHHRVAYEAVEHVPLVGDLRLRWLLRKPTGRVSVPVLEDGGDIYGDSFQIARHAEAIGAGRPLFPAGHEAEIAAWNLLSEQLLVTGRGVMLLGQIEDAQTALDALPPGVPEALKPVLAPLARRALSAFVDKYRMRDAAASHRPVLDQTMAAFAKVLADGRRYLVGGAFTYADITMAASLQGVSPVDERYMPVGPGGREAWTRPELVARHPEVLAWRDAVYATHRPTHGPTHRPTHQQPHAG</sequence>
<protein>
    <recommendedName>
        <fullName evidence="1">GST N-terminal domain-containing protein</fullName>
    </recommendedName>
</protein>
<dbReference type="eggNOG" id="COG0625">
    <property type="taxonomic scope" value="Bacteria"/>
</dbReference>
<feature type="domain" description="GST N-terminal" evidence="1">
    <location>
        <begin position="1"/>
        <end position="83"/>
    </location>
</feature>
<evidence type="ECO:0000313" key="3">
    <source>
        <dbReference type="Proteomes" id="UP000019678"/>
    </source>
</evidence>
<dbReference type="CDD" id="cd00570">
    <property type="entry name" value="GST_N_family"/>
    <property type="match status" value="1"/>
</dbReference>
<gene>
    <name evidence="2" type="ORF">CAP_3558</name>
</gene>
<comment type="caution">
    <text evidence="2">The sequence shown here is derived from an EMBL/GenBank/DDBJ whole genome shotgun (WGS) entry which is preliminary data.</text>
</comment>
<dbReference type="RefSeq" id="WP_044242797.1">
    <property type="nucleotide sequence ID" value="NZ_ASRX01000026.1"/>
</dbReference>
<evidence type="ECO:0000259" key="1">
    <source>
        <dbReference type="PROSITE" id="PS50404"/>
    </source>
</evidence>
<dbReference type="InterPro" id="IPR004045">
    <property type="entry name" value="Glutathione_S-Trfase_N"/>
</dbReference>
<dbReference type="InterPro" id="IPR036282">
    <property type="entry name" value="Glutathione-S-Trfase_C_sf"/>
</dbReference>
<name>A0A017T7F9_9BACT</name>
<keyword evidence="3" id="KW-1185">Reference proteome</keyword>
<reference evidence="2 3" key="1">
    <citation type="submission" date="2013-05" db="EMBL/GenBank/DDBJ databases">
        <title>Genome assembly of Chondromyces apiculatus DSM 436.</title>
        <authorList>
            <person name="Sharma G."/>
            <person name="Khatri I."/>
            <person name="Kaur C."/>
            <person name="Mayilraj S."/>
            <person name="Subramanian S."/>
        </authorList>
    </citation>
    <scope>NUCLEOTIDE SEQUENCE [LARGE SCALE GENOMIC DNA]</scope>
    <source>
        <strain evidence="2 3">DSM 436</strain>
    </source>
</reference>
<dbReference type="Pfam" id="PF13410">
    <property type="entry name" value="GST_C_2"/>
    <property type="match status" value="1"/>
</dbReference>
<dbReference type="AlphaFoldDB" id="A0A017T7F9"/>
<evidence type="ECO:0000313" key="2">
    <source>
        <dbReference type="EMBL" id="EYF05193.1"/>
    </source>
</evidence>
<dbReference type="Gene3D" id="3.40.30.10">
    <property type="entry name" value="Glutaredoxin"/>
    <property type="match status" value="1"/>
</dbReference>
<dbReference type="Proteomes" id="UP000019678">
    <property type="component" value="Unassembled WGS sequence"/>
</dbReference>
<dbReference type="Gene3D" id="1.20.1050.10">
    <property type="match status" value="1"/>
</dbReference>